<dbReference type="InterPro" id="IPR001387">
    <property type="entry name" value="Cro/C1-type_HTH"/>
</dbReference>
<dbReference type="EMBL" id="BAAAQN010000053">
    <property type="protein sequence ID" value="GAA2052217.1"/>
    <property type="molecule type" value="Genomic_DNA"/>
</dbReference>
<dbReference type="Gene3D" id="1.10.260.40">
    <property type="entry name" value="lambda repressor-like DNA-binding domains"/>
    <property type="match status" value="2"/>
</dbReference>
<gene>
    <name evidence="3" type="ORF">GCM10009839_69410</name>
</gene>
<evidence type="ECO:0000256" key="1">
    <source>
        <dbReference type="ARBA" id="ARBA00023125"/>
    </source>
</evidence>
<keyword evidence="1" id="KW-0238">DNA-binding</keyword>
<dbReference type="SMART" id="SM00530">
    <property type="entry name" value="HTH_XRE"/>
    <property type="match status" value="2"/>
</dbReference>
<proteinExistence type="predicted"/>
<feature type="domain" description="HTH cro/C1-type" evidence="2">
    <location>
        <begin position="20"/>
        <end position="76"/>
    </location>
</feature>
<organism evidence="3 4">
    <name type="scientific">Catenulispora yoronensis</name>
    <dbReference type="NCBI Taxonomy" id="450799"/>
    <lineage>
        <taxon>Bacteria</taxon>
        <taxon>Bacillati</taxon>
        <taxon>Actinomycetota</taxon>
        <taxon>Actinomycetes</taxon>
        <taxon>Catenulisporales</taxon>
        <taxon>Catenulisporaceae</taxon>
        <taxon>Catenulispora</taxon>
    </lineage>
</organism>
<dbReference type="Proteomes" id="UP001500751">
    <property type="component" value="Unassembled WGS sequence"/>
</dbReference>
<evidence type="ECO:0000259" key="2">
    <source>
        <dbReference type="PROSITE" id="PS50943"/>
    </source>
</evidence>
<evidence type="ECO:0000313" key="4">
    <source>
        <dbReference type="Proteomes" id="UP001500751"/>
    </source>
</evidence>
<evidence type="ECO:0000313" key="3">
    <source>
        <dbReference type="EMBL" id="GAA2052217.1"/>
    </source>
</evidence>
<keyword evidence="4" id="KW-1185">Reference proteome</keyword>
<dbReference type="PANTHER" id="PTHR46558:SF4">
    <property type="entry name" value="DNA-BIDING PHAGE PROTEIN"/>
    <property type="match status" value="1"/>
</dbReference>
<dbReference type="CDD" id="cd00093">
    <property type="entry name" value="HTH_XRE"/>
    <property type="match status" value="2"/>
</dbReference>
<feature type="domain" description="HTH cro/C1-type" evidence="2">
    <location>
        <begin position="105"/>
        <end position="137"/>
    </location>
</feature>
<accession>A0ABP5GVS3</accession>
<reference evidence="4" key="1">
    <citation type="journal article" date="2019" name="Int. J. Syst. Evol. Microbiol.">
        <title>The Global Catalogue of Microorganisms (GCM) 10K type strain sequencing project: providing services to taxonomists for standard genome sequencing and annotation.</title>
        <authorList>
            <consortium name="The Broad Institute Genomics Platform"/>
            <consortium name="The Broad Institute Genome Sequencing Center for Infectious Disease"/>
            <person name="Wu L."/>
            <person name="Ma J."/>
        </authorList>
    </citation>
    <scope>NUCLEOTIDE SEQUENCE [LARGE SCALE GENOMIC DNA]</scope>
    <source>
        <strain evidence="4">JCM 16014</strain>
    </source>
</reference>
<dbReference type="PANTHER" id="PTHR46558">
    <property type="entry name" value="TRACRIPTIONAL REGULATORY PROTEIN-RELATED-RELATED"/>
    <property type="match status" value="1"/>
</dbReference>
<dbReference type="SUPFAM" id="SSF47413">
    <property type="entry name" value="lambda repressor-like DNA-binding domains"/>
    <property type="match status" value="2"/>
</dbReference>
<sequence length="173" mass="19706">MVLRVNAAMQRRLDSIQTKLLLARQASAITRETLADDLGIAKRTLRDWETCYDSPSLAHALNWASRLGYQLTLADRLGKAKPEPVAAEGEAPWELREMRRLTPPLKSRREARKISQEDLALIIGVARSTLRRWEDGEQLSRLIALIVWSDRLDFTLDLEPRPQLRRSAALARA</sequence>
<dbReference type="PROSITE" id="PS50943">
    <property type="entry name" value="HTH_CROC1"/>
    <property type="match status" value="2"/>
</dbReference>
<dbReference type="Pfam" id="PF01381">
    <property type="entry name" value="HTH_3"/>
    <property type="match status" value="2"/>
</dbReference>
<name>A0ABP5GVS3_9ACTN</name>
<dbReference type="InterPro" id="IPR010982">
    <property type="entry name" value="Lambda_DNA-bd_dom_sf"/>
</dbReference>
<protein>
    <recommendedName>
        <fullName evidence="2">HTH cro/C1-type domain-containing protein</fullName>
    </recommendedName>
</protein>
<comment type="caution">
    <text evidence="3">The sequence shown here is derived from an EMBL/GenBank/DDBJ whole genome shotgun (WGS) entry which is preliminary data.</text>
</comment>